<sequence length="38" mass="4288">MLILLVKLIIEVINMEKTGHASLKLKKQAFIPYFTAAT</sequence>
<accession>A0A455ZDR9</accession>
<reference evidence="1" key="4">
    <citation type="journal article" date="2016" name="Sci. Rep.">
        <title>Genomic epidemiology and global diversity of the emerging bacterial pathogen Elizabethkingia anophelis.</title>
        <authorList>
            <person name="Breurec S."/>
            <person name="Criscuolo A."/>
            <person name="Diancourt L."/>
            <person name="Rendueles O."/>
            <person name="Vandenbogaert M."/>
            <person name="Passet V."/>
            <person name="Caro V."/>
            <person name="Rocha E.P."/>
            <person name="Touchon M."/>
            <person name="Brisse S."/>
        </authorList>
    </citation>
    <scope>NUCLEOTIDE SEQUENCE</scope>
</reference>
<reference evidence="1" key="1">
    <citation type="journal article" date="2014" name="Genome Biol. Evol.">
        <title>Comparative genomic analysis of malaria mosquito vector-associated novel pathogen Elizabethkingia anophelis.</title>
        <authorList>
            <person name="Teo J."/>
            <person name="Tan S.Y."/>
            <person name="Liu Y."/>
            <person name="Tay M."/>
            <person name="Ding Y."/>
            <person name="Li Y."/>
            <person name="Kjelleberg S."/>
            <person name="Givskov M."/>
            <person name="Lin R.T."/>
            <person name="Yang L."/>
        </authorList>
    </citation>
    <scope>NUCLEOTIDE SEQUENCE</scope>
</reference>
<reference evidence="1" key="7">
    <citation type="journal article" date="2017" name="Sci. Rep.">
        <title>Genomic features, phylogenetic relationships, and comparative genomics of Elizabethkingia anophelis strain EM361-97 isolated in Taiwan.</title>
        <authorList>
            <person name="Lin J.N."/>
            <person name="Lai C.H."/>
            <person name="Yang C.H."/>
            <person name="Huang Y.H."/>
            <person name="Lin H.H."/>
        </authorList>
    </citation>
    <scope>NUCLEOTIDE SEQUENCE</scope>
</reference>
<organism evidence="1">
    <name type="scientific">Elizabethkingia anophelis</name>
    <dbReference type="NCBI Taxonomy" id="1117645"/>
    <lineage>
        <taxon>Bacteria</taxon>
        <taxon>Pseudomonadati</taxon>
        <taxon>Bacteroidota</taxon>
        <taxon>Flavobacteriia</taxon>
        <taxon>Flavobacteriales</taxon>
        <taxon>Weeksellaceae</taxon>
        <taxon>Elizabethkingia</taxon>
    </lineage>
</organism>
<reference evidence="1" key="2">
    <citation type="journal article" date="2014" name="PLoS ONE">
        <title>Insights from the genome annotation of Elizabethkingia anophelis from the malaria vector Anopheles gambiae.</title>
        <authorList>
            <person name="Kukutla P."/>
            <person name="Lindberg B.G."/>
            <person name="Pei D."/>
            <person name="Rayl M."/>
            <person name="Yu W."/>
            <person name="Steritz M."/>
            <person name="Faye I."/>
            <person name="Xu J."/>
        </authorList>
    </citation>
    <scope>NUCLEOTIDE SEQUENCE</scope>
</reference>
<reference evidence="1" key="5">
    <citation type="journal article" date="2017" name="Genome Announc.">
        <title>Complete Circularized Genome Sequences of Four Strains of Elizabethkingia anophelis, Including Two Novel Strains Isolated from Wild-Caught Anopheles sinensis.</title>
        <authorList>
            <person name="Pei D."/>
            <person name="Nicholson A.C."/>
            <person name="Jiang J."/>
            <person name="Chen H."/>
            <person name="Whitney A.M."/>
            <person name="Villarma A."/>
            <person name="Bell M."/>
            <person name="Humrighouse B."/>
            <person name="Rowe L.A."/>
            <person name="Sheth M."/>
            <person name="Batra D."/>
            <person name="Juieng P."/>
            <person name="Loparev V.N."/>
            <person name="McQuiston J.R."/>
            <person name="Lan Y."/>
            <person name="Ma Y."/>
            <person name="Xu J."/>
        </authorList>
    </citation>
    <scope>NUCLEOTIDE SEQUENCE</scope>
</reference>
<protein>
    <submittedName>
        <fullName evidence="1">Uncharacterized protein</fullName>
    </submittedName>
</protein>
<reference evidence="1" key="6">
    <citation type="journal article" date="2017" name="Nat. Commun.">
        <title>Evolutionary dynamics and genomic features of the Elizabethkingia anophelis 2015 to 2016 Wisconsin outbreak strain.</title>
        <authorList>
            <person name="Perrin A."/>
            <person name="Larsonneur E."/>
            <person name="Nicholson A.C."/>
            <person name="Edwards D.J."/>
            <person name="Gundlach K.M."/>
            <person name="Whitney A.M."/>
            <person name="Gulvik C.A."/>
            <person name="Bell M.E."/>
            <person name="Rendueles O."/>
            <person name="Cury J."/>
            <person name="Hugon P."/>
            <person name="Clermont D."/>
            <person name="Enouf V."/>
            <person name="Loparev V."/>
            <person name="Juieng P."/>
            <person name="Monson T."/>
            <person name="Warshauer D."/>
            <person name="Elbadawi L.I."/>
            <person name="Walters M.S."/>
            <person name="Crist M.B."/>
            <person name="Noble-Wang J."/>
            <person name="Borlaug G."/>
            <person name="Rocha E.P.C."/>
            <person name="Criscuolo A."/>
            <person name="Touchon M."/>
            <person name="Davis J.P."/>
            <person name="Holt K.E."/>
            <person name="McQuiston J.R."/>
            <person name="Brisse S."/>
        </authorList>
    </citation>
    <scope>NUCLEOTIDE SEQUENCE</scope>
</reference>
<dbReference type="AlphaFoldDB" id="A0A455ZDR9"/>
<reference evidence="1" key="8">
    <citation type="journal article" date="2018" name="J. ISSAAS">
        <title>In Silico Identification of Three Types of Integrative and Conjugative Elements (ICEs) in Elizabethkingia anophelis Strains Isolated from Around the World.</title>
        <authorList>
            <person name="Xu J."/>
            <person name="Pei D."/>
            <person name="Nicholson A."/>
            <person name="Lan Y."/>
            <person name="Xia Q."/>
        </authorList>
    </citation>
    <scope>NUCLEOTIDE SEQUENCE</scope>
</reference>
<evidence type="ECO:0000313" key="1">
    <source>
        <dbReference type="EMBL" id="DAC75003.1"/>
    </source>
</evidence>
<dbReference type="EMBL" id="BK010598">
    <property type="protein sequence ID" value="DAC75003.1"/>
    <property type="molecule type" value="Genomic_DNA"/>
</dbReference>
<name>A0A455ZDR9_9FLAO</name>
<proteinExistence type="predicted"/>
<reference evidence="1" key="3">
    <citation type="journal article" date="2016" name="Genome Announc.">
        <title>Complete Genome Sequences of Four Strains from the 2015-2016 Elizabethkingia anophelis Outbreak.</title>
        <authorList>
            <person name="Nicholson A.C."/>
            <person name="Whitney A.M."/>
            <person name="Emery B.D."/>
            <person name="Bell M.E."/>
            <person name="Gartin J.T."/>
            <person name="Humrighouse B.W."/>
            <person name="Loparev V.N."/>
            <person name="Batra D."/>
            <person name="Sheth M."/>
            <person name="Rowe L.A."/>
            <person name="Juieng P."/>
            <person name="Knipe K."/>
            <person name="Gulvik C."/>
            <person name="McQuiston J.R."/>
        </authorList>
    </citation>
    <scope>NUCLEOTIDE SEQUENCE</scope>
</reference>